<sequence>MMVKSMLSFCLFLVAFAEEAATDDSSIDVGLEQICIWLPIVLVLTVGSAVYALFNMDEGRDSLLNAKFLIAEPSHERH</sequence>
<feature type="signal peptide" evidence="2">
    <location>
        <begin position="1"/>
        <end position="17"/>
    </location>
</feature>
<comment type="caution">
    <text evidence="3">The sequence shown here is derived from an EMBL/GenBank/DDBJ whole genome shotgun (WGS) entry which is preliminary data.</text>
</comment>
<keyword evidence="1" id="KW-1133">Transmembrane helix</keyword>
<dbReference type="Proteomes" id="UP001162131">
    <property type="component" value="Unassembled WGS sequence"/>
</dbReference>
<evidence type="ECO:0000256" key="2">
    <source>
        <dbReference type="SAM" id="SignalP"/>
    </source>
</evidence>
<feature type="chain" id="PRO_5043605714" evidence="2">
    <location>
        <begin position="18"/>
        <end position="78"/>
    </location>
</feature>
<dbReference type="EMBL" id="CAJZBQ010000002">
    <property type="protein sequence ID" value="CAG9310656.1"/>
    <property type="molecule type" value="Genomic_DNA"/>
</dbReference>
<keyword evidence="1" id="KW-0812">Transmembrane</keyword>
<protein>
    <submittedName>
        <fullName evidence="3">Uncharacterized protein</fullName>
    </submittedName>
</protein>
<keyword evidence="4" id="KW-1185">Reference proteome</keyword>
<organism evidence="3 4">
    <name type="scientific">Blepharisma stoltei</name>
    <dbReference type="NCBI Taxonomy" id="1481888"/>
    <lineage>
        <taxon>Eukaryota</taxon>
        <taxon>Sar</taxon>
        <taxon>Alveolata</taxon>
        <taxon>Ciliophora</taxon>
        <taxon>Postciliodesmatophora</taxon>
        <taxon>Heterotrichea</taxon>
        <taxon>Heterotrichida</taxon>
        <taxon>Blepharismidae</taxon>
        <taxon>Blepharisma</taxon>
    </lineage>
</organism>
<evidence type="ECO:0000256" key="1">
    <source>
        <dbReference type="SAM" id="Phobius"/>
    </source>
</evidence>
<gene>
    <name evidence="3" type="ORF">BSTOLATCC_MIC1498</name>
</gene>
<evidence type="ECO:0000313" key="4">
    <source>
        <dbReference type="Proteomes" id="UP001162131"/>
    </source>
</evidence>
<reference evidence="3" key="1">
    <citation type="submission" date="2021-09" db="EMBL/GenBank/DDBJ databases">
        <authorList>
            <consortium name="AG Swart"/>
            <person name="Singh M."/>
            <person name="Singh A."/>
            <person name="Seah K."/>
            <person name="Emmerich C."/>
        </authorList>
    </citation>
    <scope>NUCLEOTIDE SEQUENCE</scope>
    <source>
        <strain evidence="3">ATCC30299</strain>
    </source>
</reference>
<evidence type="ECO:0000313" key="3">
    <source>
        <dbReference type="EMBL" id="CAG9310656.1"/>
    </source>
</evidence>
<keyword evidence="2" id="KW-0732">Signal</keyword>
<keyword evidence="1" id="KW-0472">Membrane</keyword>
<proteinExistence type="predicted"/>
<dbReference type="AlphaFoldDB" id="A0AAU9IB70"/>
<accession>A0AAU9IB70</accession>
<name>A0AAU9IB70_9CILI</name>
<feature type="transmembrane region" description="Helical" evidence="1">
    <location>
        <begin position="36"/>
        <end position="54"/>
    </location>
</feature>